<comment type="caution">
    <text evidence="2">The sequence shown here is derived from an EMBL/GenBank/DDBJ whole genome shotgun (WGS) entry which is preliminary data.</text>
</comment>
<gene>
    <name evidence="2" type="ORF">EHO60_07990</name>
</gene>
<organism evidence="2 3">
    <name type="scientific">Leptospira fletcheri</name>
    <dbReference type="NCBI Taxonomy" id="2484981"/>
    <lineage>
        <taxon>Bacteria</taxon>
        <taxon>Pseudomonadati</taxon>
        <taxon>Spirochaetota</taxon>
        <taxon>Spirochaetia</taxon>
        <taxon>Leptospirales</taxon>
        <taxon>Leptospiraceae</taxon>
        <taxon>Leptospira</taxon>
    </lineage>
</organism>
<dbReference type="EMBL" id="RQET01000004">
    <property type="protein sequence ID" value="TGK12601.1"/>
    <property type="molecule type" value="Genomic_DNA"/>
</dbReference>
<protein>
    <submittedName>
        <fullName evidence="2">Uncharacterized protein</fullName>
    </submittedName>
</protein>
<dbReference type="Proteomes" id="UP000298458">
    <property type="component" value="Unassembled WGS sequence"/>
</dbReference>
<feature type="transmembrane region" description="Helical" evidence="1">
    <location>
        <begin position="5"/>
        <end position="23"/>
    </location>
</feature>
<feature type="transmembrane region" description="Helical" evidence="1">
    <location>
        <begin position="89"/>
        <end position="109"/>
    </location>
</feature>
<name>A0A4R9GJJ5_9LEPT</name>
<keyword evidence="1" id="KW-0472">Membrane</keyword>
<keyword evidence="1" id="KW-1133">Transmembrane helix</keyword>
<feature type="transmembrane region" description="Helical" evidence="1">
    <location>
        <begin position="29"/>
        <end position="46"/>
    </location>
</feature>
<evidence type="ECO:0000313" key="3">
    <source>
        <dbReference type="Proteomes" id="UP000298458"/>
    </source>
</evidence>
<dbReference type="OrthoDB" id="341808at2"/>
<reference evidence="2" key="1">
    <citation type="journal article" date="2019" name="PLoS Negl. Trop. Dis.">
        <title>Revisiting the worldwide diversity of Leptospira species in the environment.</title>
        <authorList>
            <person name="Vincent A.T."/>
            <person name="Schiettekatte O."/>
            <person name="Bourhy P."/>
            <person name="Veyrier F.J."/>
            <person name="Picardeau M."/>
        </authorList>
    </citation>
    <scope>NUCLEOTIDE SEQUENCE [LARGE SCALE GENOMIC DNA]</scope>
    <source>
        <strain evidence="2">SSW15</strain>
    </source>
</reference>
<keyword evidence="3" id="KW-1185">Reference proteome</keyword>
<feature type="transmembrane region" description="Helical" evidence="1">
    <location>
        <begin position="58"/>
        <end position="77"/>
    </location>
</feature>
<evidence type="ECO:0000256" key="1">
    <source>
        <dbReference type="SAM" id="Phobius"/>
    </source>
</evidence>
<dbReference type="InterPro" id="IPR029377">
    <property type="entry name" value="TMEM220"/>
</dbReference>
<proteinExistence type="predicted"/>
<sequence length="115" mass="13347">MSRGIFRTFTVLAWIIFAALQYNDPDPEVWISTYLSVVLLYAAEWFSSFRTVERRRSLAGISRALGVGYFVWALLAFREDPRVDFDSEIFRESMGLVLSSIWLLILPLFQGRSEE</sequence>
<keyword evidence="1" id="KW-0812">Transmembrane</keyword>
<dbReference type="AlphaFoldDB" id="A0A4R9GJJ5"/>
<accession>A0A4R9GJJ5</accession>
<dbReference type="Pfam" id="PF15071">
    <property type="entry name" value="TMEM220"/>
    <property type="match status" value="1"/>
</dbReference>
<evidence type="ECO:0000313" key="2">
    <source>
        <dbReference type="EMBL" id="TGK12601.1"/>
    </source>
</evidence>